<dbReference type="EMBL" id="JARJCW010000021">
    <property type="protein sequence ID" value="KAJ7213565.1"/>
    <property type="molecule type" value="Genomic_DNA"/>
</dbReference>
<feature type="domain" description="Ndc10" evidence="1">
    <location>
        <begin position="3"/>
        <end position="129"/>
    </location>
</feature>
<organism evidence="2 3">
    <name type="scientific">Mycena pura</name>
    <dbReference type="NCBI Taxonomy" id="153505"/>
    <lineage>
        <taxon>Eukaryota</taxon>
        <taxon>Fungi</taxon>
        <taxon>Dikarya</taxon>
        <taxon>Basidiomycota</taxon>
        <taxon>Agaricomycotina</taxon>
        <taxon>Agaricomycetes</taxon>
        <taxon>Agaricomycetidae</taxon>
        <taxon>Agaricales</taxon>
        <taxon>Marasmiineae</taxon>
        <taxon>Mycenaceae</taxon>
        <taxon>Mycena</taxon>
    </lineage>
</organism>
<dbReference type="Proteomes" id="UP001219525">
    <property type="component" value="Unassembled WGS sequence"/>
</dbReference>
<evidence type="ECO:0000313" key="3">
    <source>
        <dbReference type="Proteomes" id="UP001219525"/>
    </source>
</evidence>
<dbReference type="Pfam" id="PF16787">
    <property type="entry name" value="NDC10_II"/>
    <property type="match status" value="1"/>
</dbReference>
<reference evidence="2" key="1">
    <citation type="submission" date="2023-03" db="EMBL/GenBank/DDBJ databases">
        <title>Massive genome expansion in bonnet fungi (Mycena s.s.) driven by repeated elements and novel gene families across ecological guilds.</title>
        <authorList>
            <consortium name="Lawrence Berkeley National Laboratory"/>
            <person name="Harder C.B."/>
            <person name="Miyauchi S."/>
            <person name="Viragh M."/>
            <person name="Kuo A."/>
            <person name="Thoen E."/>
            <person name="Andreopoulos B."/>
            <person name="Lu D."/>
            <person name="Skrede I."/>
            <person name="Drula E."/>
            <person name="Henrissat B."/>
            <person name="Morin E."/>
            <person name="Kohler A."/>
            <person name="Barry K."/>
            <person name="LaButti K."/>
            <person name="Morin E."/>
            <person name="Salamov A."/>
            <person name="Lipzen A."/>
            <person name="Mereny Z."/>
            <person name="Hegedus B."/>
            <person name="Baldrian P."/>
            <person name="Stursova M."/>
            <person name="Weitz H."/>
            <person name="Taylor A."/>
            <person name="Grigoriev I.V."/>
            <person name="Nagy L.G."/>
            <person name="Martin F."/>
            <person name="Kauserud H."/>
        </authorList>
    </citation>
    <scope>NUCLEOTIDE SEQUENCE</scope>
    <source>
        <strain evidence="2">9144</strain>
    </source>
</reference>
<keyword evidence="3" id="KW-1185">Reference proteome</keyword>
<proteinExistence type="predicted"/>
<sequence>MQKKKFATLGGWSESGSFKHCYDRALPAPALLGAAFFNSSKPELYRIARDCLEPPVEISRQVFPWIEDEHTALIERQHANGLAKDIALHQFLACMLWFRRILIQDLAVIFTQNPHAAIFNLPPFNSSAFRNFAATSTAAIDAALEEARLAFQNLPQHLIASMQGALATQNLAFERERHAHQAQMQAMESQMGEMRSLLEVMAGAKRAKKAHGKSADLLP</sequence>
<gene>
    <name evidence="2" type="ORF">GGX14DRAFT_393054</name>
</gene>
<evidence type="ECO:0000313" key="2">
    <source>
        <dbReference type="EMBL" id="KAJ7213565.1"/>
    </source>
</evidence>
<evidence type="ECO:0000259" key="1">
    <source>
        <dbReference type="Pfam" id="PF16787"/>
    </source>
</evidence>
<accession>A0AAD6VLQ2</accession>
<name>A0AAD6VLQ2_9AGAR</name>
<protein>
    <recommendedName>
        <fullName evidence="1">Ndc10 domain-containing protein</fullName>
    </recommendedName>
</protein>
<dbReference type="InterPro" id="IPR031872">
    <property type="entry name" value="NDC10_II"/>
</dbReference>
<comment type="caution">
    <text evidence="2">The sequence shown here is derived from an EMBL/GenBank/DDBJ whole genome shotgun (WGS) entry which is preliminary data.</text>
</comment>
<dbReference type="InterPro" id="IPR038279">
    <property type="entry name" value="Ndc10_dom2_sf"/>
</dbReference>
<dbReference type="AlphaFoldDB" id="A0AAD6VLQ2"/>
<dbReference type="GO" id="GO:0003677">
    <property type="term" value="F:DNA binding"/>
    <property type="evidence" value="ECO:0007669"/>
    <property type="project" value="InterPro"/>
</dbReference>
<dbReference type="Gene3D" id="1.10.443.20">
    <property type="entry name" value="Centromere DNA-binding protein complex CBF3 subunit, domain 2"/>
    <property type="match status" value="1"/>
</dbReference>